<dbReference type="EnsemblPlants" id="Pp3c20_3440V3.1">
    <property type="protein sequence ID" value="Pp3c20_3440V3.1"/>
    <property type="gene ID" value="Pp3c20_3440"/>
</dbReference>
<proteinExistence type="predicted"/>
<accession>A9T954</accession>
<feature type="compositionally biased region" description="Polar residues" evidence="1">
    <location>
        <begin position="862"/>
        <end position="871"/>
    </location>
</feature>
<evidence type="ECO:0000256" key="1">
    <source>
        <dbReference type="SAM" id="MobiDB-lite"/>
    </source>
</evidence>
<dbReference type="AlphaFoldDB" id="A9T954"/>
<dbReference type="GO" id="GO:0003729">
    <property type="term" value="F:mRNA binding"/>
    <property type="evidence" value="ECO:0000318"/>
    <property type="project" value="GO_Central"/>
</dbReference>
<dbReference type="Proteomes" id="UP000006727">
    <property type="component" value="Chromosome 20"/>
</dbReference>
<reference evidence="3" key="3">
    <citation type="submission" date="2020-12" db="UniProtKB">
        <authorList>
            <consortium name="EnsemblPlants"/>
        </authorList>
    </citation>
    <scope>IDENTIFICATION</scope>
</reference>
<protein>
    <submittedName>
        <fullName evidence="2 3">Uncharacterized protein</fullName>
    </submittedName>
</protein>
<feature type="compositionally biased region" description="Polar residues" evidence="1">
    <location>
        <begin position="903"/>
        <end position="916"/>
    </location>
</feature>
<dbReference type="InterPro" id="IPR010433">
    <property type="entry name" value="EIF-4B_pln"/>
</dbReference>
<dbReference type="PANTHER" id="PTHR32091:SF4">
    <property type="entry name" value="OS07G0546100 PROTEIN"/>
    <property type="match status" value="1"/>
</dbReference>
<feature type="region of interest" description="Disordered" evidence="1">
    <location>
        <begin position="896"/>
        <end position="929"/>
    </location>
</feature>
<feature type="compositionally biased region" description="Basic and acidic residues" evidence="1">
    <location>
        <begin position="788"/>
        <end position="846"/>
    </location>
</feature>
<evidence type="ECO:0000313" key="2">
    <source>
        <dbReference type="EMBL" id="PNR32720.1"/>
    </source>
</evidence>
<feature type="compositionally biased region" description="Basic and acidic residues" evidence="1">
    <location>
        <begin position="761"/>
        <end position="780"/>
    </location>
</feature>
<dbReference type="HOGENOM" id="CLU_297984_0_0_1"/>
<reference evidence="2 4" key="2">
    <citation type="journal article" date="2018" name="Plant J.">
        <title>The Physcomitrella patens chromosome-scale assembly reveals moss genome structure and evolution.</title>
        <authorList>
            <person name="Lang D."/>
            <person name="Ullrich K.K."/>
            <person name="Murat F."/>
            <person name="Fuchs J."/>
            <person name="Jenkins J."/>
            <person name="Haas F.B."/>
            <person name="Piednoel M."/>
            <person name="Gundlach H."/>
            <person name="Van Bel M."/>
            <person name="Meyberg R."/>
            <person name="Vives C."/>
            <person name="Morata J."/>
            <person name="Symeonidi A."/>
            <person name="Hiss M."/>
            <person name="Muchero W."/>
            <person name="Kamisugi Y."/>
            <person name="Saleh O."/>
            <person name="Blanc G."/>
            <person name="Decker E.L."/>
            <person name="van Gessel N."/>
            <person name="Grimwood J."/>
            <person name="Hayes R.D."/>
            <person name="Graham S.W."/>
            <person name="Gunter L.E."/>
            <person name="McDaniel S.F."/>
            <person name="Hoernstein S.N.W."/>
            <person name="Larsson A."/>
            <person name="Li F.W."/>
            <person name="Perroud P.F."/>
            <person name="Phillips J."/>
            <person name="Ranjan P."/>
            <person name="Rokshar D.S."/>
            <person name="Rothfels C.J."/>
            <person name="Schneider L."/>
            <person name="Shu S."/>
            <person name="Stevenson D.W."/>
            <person name="Thummler F."/>
            <person name="Tillich M."/>
            <person name="Villarreal Aguilar J.C."/>
            <person name="Widiez T."/>
            <person name="Wong G.K."/>
            <person name="Wymore A."/>
            <person name="Zhang Y."/>
            <person name="Zimmer A.D."/>
            <person name="Quatrano R.S."/>
            <person name="Mayer K.F.X."/>
            <person name="Goodstein D."/>
            <person name="Casacuberta J.M."/>
            <person name="Vandepoele K."/>
            <person name="Reski R."/>
            <person name="Cuming A.C."/>
            <person name="Tuskan G.A."/>
            <person name="Maumus F."/>
            <person name="Salse J."/>
            <person name="Schmutz J."/>
            <person name="Rensing S.A."/>
        </authorList>
    </citation>
    <scope>NUCLEOTIDE SEQUENCE [LARGE SCALE GENOMIC DNA]</scope>
    <source>
        <strain evidence="3 4">cv. Gransden 2004</strain>
    </source>
</reference>
<dbReference type="PANTHER" id="PTHR32091">
    <property type="entry name" value="EUKARYOTIC TRANSLATION INITIATION FACTOR 4B"/>
    <property type="match status" value="1"/>
</dbReference>
<dbReference type="OrthoDB" id="48651at2759"/>
<feature type="compositionally biased region" description="Basic and acidic residues" evidence="1">
    <location>
        <begin position="715"/>
        <end position="726"/>
    </location>
</feature>
<dbReference type="EMBL" id="ABEU02000020">
    <property type="protein sequence ID" value="PNR32720.1"/>
    <property type="molecule type" value="Genomic_DNA"/>
</dbReference>
<feature type="compositionally biased region" description="Basic and acidic residues" evidence="1">
    <location>
        <begin position="634"/>
        <end position="649"/>
    </location>
</feature>
<keyword evidence="4" id="KW-1185">Reference proteome</keyword>
<dbReference type="FunCoup" id="A9T954">
    <property type="interactions" value="2300"/>
</dbReference>
<feature type="compositionally biased region" description="Basic and acidic residues" evidence="1">
    <location>
        <begin position="94"/>
        <end position="138"/>
    </location>
</feature>
<feature type="compositionally biased region" description="Polar residues" evidence="1">
    <location>
        <begin position="965"/>
        <end position="990"/>
    </location>
</feature>
<dbReference type="KEGG" id="ppp:112273344"/>
<evidence type="ECO:0000313" key="3">
    <source>
        <dbReference type="EnsemblPlants" id="Pp3c20_3440V3.1"/>
    </source>
</evidence>
<dbReference type="RefSeq" id="XP_024357769.1">
    <property type="nucleotide sequence ID" value="XM_024502001.2"/>
</dbReference>
<dbReference type="GO" id="GO:0003743">
    <property type="term" value="F:translation initiation factor activity"/>
    <property type="evidence" value="ECO:0000318"/>
    <property type="project" value="GO_Central"/>
</dbReference>
<reference evidence="2 4" key="1">
    <citation type="journal article" date="2008" name="Science">
        <title>The Physcomitrella genome reveals evolutionary insights into the conquest of land by plants.</title>
        <authorList>
            <person name="Rensing S."/>
            <person name="Lang D."/>
            <person name="Zimmer A."/>
            <person name="Terry A."/>
            <person name="Salamov A."/>
            <person name="Shapiro H."/>
            <person name="Nishiyama T."/>
            <person name="Perroud P.-F."/>
            <person name="Lindquist E."/>
            <person name="Kamisugi Y."/>
            <person name="Tanahashi T."/>
            <person name="Sakakibara K."/>
            <person name="Fujita T."/>
            <person name="Oishi K."/>
            <person name="Shin-I T."/>
            <person name="Kuroki Y."/>
            <person name="Toyoda A."/>
            <person name="Suzuki Y."/>
            <person name="Hashimoto A."/>
            <person name="Yamaguchi K."/>
            <person name="Sugano A."/>
            <person name="Kohara Y."/>
            <person name="Fujiyama A."/>
            <person name="Anterola A."/>
            <person name="Aoki S."/>
            <person name="Ashton N."/>
            <person name="Barbazuk W.B."/>
            <person name="Barker E."/>
            <person name="Bennetzen J."/>
            <person name="Bezanilla M."/>
            <person name="Blankenship R."/>
            <person name="Cho S.H."/>
            <person name="Dutcher S."/>
            <person name="Estelle M."/>
            <person name="Fawcett J.A."/>
            <person name="Gundlach H."/>
            <person name="Hanada K."/>
            <person name="Heyl A."/>
            <person name="Hicks K.A."/>
            <person name="Hugh J."/>
            <person name="Lohr M."/>
            <person name="Mayer K."/>
            <person name="Melkozernov A."/>
            <person name="Murata T."/>
            <person name="Nelson D."/>
            <person name="Pils B."/>
            <person name="Prigge M."/>
            <person name="Reiss B."/>
            <person name="Renner T."/>
            <person name="Rombauts S."/>
            <person name="Rushton P."/>
            <person name="Sanderfoot A."/>
            <person name="Schween G."/>
            <person name="Shiu S.-H."/>
            <person name="Stueber K."/>
            <person name="Theodoulou F.L."/>
            <person name="Tu H."/>
            <person name="Van de Peer Y."/>
            <person name="Verrier P.J."/>
            <person name="Waters E."/>
            <person name="Wood A."/>
            <person name="Yang L."/>
            <person name="Cove D."/>
            <person name="Cuming A."/>
            <person name="Hasebe M."/>
            <person name="Lucas S."/>
            <person name="Mishler D.B."/>
            <person name="Reski R."/>
            <person name="Grigoriev I."/>
            <person name="Quatrano R.S."/>
            <person name="Boore J.L."/>
        </authorList>
    </citation>
    <scope>NUCLEOTIDE SEQUENCE [LARGE SCALE GENOMIC DNA]</scope>
    <source>
        <strain evidence="3 4">cv. Gransden 2004</strain>
    </source>
</reference>
<gene>
    <name evidence="3" type="primary">LOC112273344</name>
    <name evidence="2" type="ORF">PHYPA_024662</name>
</gene>
<dbReference type="Gramene" id="Pp3c20_3440V3.1">
    <property type="protein sequence ID" value="Pp3c20_3440V3.1"/>
    <property type="gene ID" value="Pp3c20_3440"/>
</dbReference>
<dbReference type="OMA" id="DSWRRPA"/>
<organism evidence="2">
    <name type="scientific">Physcomitrium patens</name>
    <name type="common">Spreading-leaved earth moss</name>
    <name type="synonym">Physcomitrella patens</name>
    <dbReference type="NCBI Taxonomy" id="3218"/>
    <lineage>
        <taxon>Eukaryota</taxon>
        <taxon>Viridiplantae</taxon>
        <taxon>Streptophyta</taxon>
        <taxon>Embryophyta</taxon>
        <taxon>Bryophyta</taxon>
        <taxon>Bryophytina</taxon>
        <taxon>Bryopsida</taxon>
        <taxon>Funariidae</taxon>
        <taxon>Funariales</taxon>
        <taxon>Funariaceae</taxon>
        <taxon>Physcomitrium</taxon>
    </lineage>
</organism>
<dbReference type="GeneID" id="112273344"/>
<feature type="region of interest" description="Disordered" evidence="1">
    <location>
        <begin position="14"/>
        <end position="874"/>
    </location>
</feature>
<sequence>MSKKKMPRAVMTLKDFHGGSIPSDLPLPSAPGMTVDRSAYERQGSGAWSSPSLGRGYGGNDRGVGHFRQGTTNGVRTFEDKASFFPNPANIGRNYEEDERKPVDGRPRSGHADRYEDHSYEDQRPHSSYEKPVDRFSVEEQGSYAPTRSFGRVTDTGNYGQGDGQGYRQQSASAYVTEQVPPVSGNQSSYTQASQQNLLRTRPASPPSNWRQQLQQPPAAGIAASRSTGPNVWPARQDGTSTRTSESMHNENRSAAPWRAQTTPTRSDVASIEKAPQGSWQSEPDRSAPVHAAELNPIRGSVFSDHGSKRPSAEQSAVAFVSDSRVEHVAQGTYPESNRAGHENPGRGAYLDSGSGAYSDTGRRPYGDGYVDVGGRGAYQEHNRGSYSEDRRRVSDERSLEFDEPLRSGNSERITFSDSGRTVYPDTGRYSGELNRGVDYPDNGRRDIRDQPRPEYIESSREREPVDNNSGGYTEASRGSQDNVARGAYNERGRSGYGSARGNYGDNPRSAYSTEGPRDSHGPVSFRGNYSAEGSAPGPYLRESGYGVDNSATIYGESQDRSRSPFVSNGSRSPPLVDGNRGGYSSSDSGPADASRGPVSAAPVAERRRLKLLPRTKPLESAAPVGTEGAVTEESSKDRVLEVEEKRPAEVLTLDVIKGEGRDGGDSNLGNSLSNEDLSRPSERPKLNLKPRSQPAEPGVDLDGNVRQTVFGGARPRELVLKERGVDNPIVHDAAPTPVAAIPSKSERQDGGRTEVPNNWGDEKQESTRRYEPRGARSMEKQSSAFPERQDGSRVPGDSKDYRRGDIDKHDVRDRFESNRSYDRQESRNRDGQDSQRDIDKQDSWRRPASPPAPAPAPSALLDSSNRQNSGRLGYTAPASALELVQAFSRSTSLGSPIVGGMNRTNSGNQRGSVSSGIRPGQNYGSSGYHAGPINGNIGGYHGKDAPFSRLAEAPAPVYTGGQGNDYNGFNSGSRGYGTGSNESNWGSSHGRSDDDFPGKRGLPLRRPYE</sequence>
<evidence type="ECO:0000313" key="4">
    <source>
        <dbReference type="Proteomes" id="UP000006727"/>
    </source>
</evidence>
<dbReference type="eggNOG" id="ENOG502QPMS">
    <property type="taxonomic scope" value="Eukaryota"/>
</dbReference>
<feature type="compositionally biased region" description="Basic and acidic residues" evidence="1">
    <location>
        <begin position="379"/>
        <end position="406"/>
    </location>
</feature>
<feature type="region of interest" description="Disordered" evidence="1">
    <location>
        <begin position="955"/>
        <end position="1010"/>
    </location>
</feature>
<feature type="compositionally biased region" description="Polar residues" evidence="1">
    <location>
        <begin position="408"/>
        <end position="420"/>
    </location>
</feature>
<dbReference type="EnsemblPlants" id="Pp3c20_3440V3.2">
    <property type="protein sequence ID" value="Pp3c20_3440V3.2"/>
    <property type="gene ID" value="Pp3c20_3440"/>
</dbReference>
<feature type="compositionally biased region" description="Basic and acidic residues" evidence="1">
    <location>
        <begin position="442"/>
        <end position="466"/>
    </location>
</feature>
<dbReference type="Gramene" id="Pp3c20_3440V3.2">
    <property type="protein sequence ID" value="Pp3c20_3440V3.2"/>
    <property type="gene ID" value="Pp3c20_3440"/>
</dbReference>
<feature type="compositionally biased region" description="Polar residues" evidence="1">
    <location>
        <begin position="207"/>
        <end position="216"/>
    </location>
</feature>
<feature type="compositionally biased region" description="Polar residues" evidence="1">
    <location>
        <begin position="184"/>
        <end position="199"/>
    </location>
</feature>
<dbReference type="PaxDb" id="3218-PP1S187_18V6.1"/>
<feature type="compositionally biased region" description="Polar residues" evidence="1">
    <location>
        <begin position="467"/>
        <end position="483"/>
    </location>
</feature>
<name>A9T954_PHYPA</name>
<feature type="compositionally biased region" description="Basic and acidic residues" evidence="1">
    <location>
        <begin position="677"/>
        <end position="686"/>
    </location>
</feature>